<comment type="function">
    <text evidence="5">Acetylates the N-terminal alanine of ribosomal protein bS18.</text>
</comment>
<evidence type="ECO:0000259" key="6">
    <source>
        <dbReference type="PROSITE" id="PS51186"/>
    </source>
</evidence>
<dbReference type="RefSeq" id="WP_002267466.1">
    <property type="nucleotide sequence ID" value="NZ_AP014612.1"/>
</dbReference>
<dbReference type="PANTHER" id="PTHR43420">
    <property type="entry name" value="ACETYLTRANSFERASE"/>
    <property type="match status" value="1"/>
</dbReference>
<gene>
    <name evidence="7" type="ORF">SRT_17190</name>
</gene>
<dbReference type="NCBIfam" id="TIGR01575">
    <property type="entry name" value="rimI"/>
    <property type="match status" value="1"/>
</dbReference>
<evidence type="ECO:0000256" key="2">
    <source>
        <dbReference type="ARBA" id="ARBA00022490"/>
    </source>
</evidence>
<dbReference type="PROSITE" id="PS51186">
    <property type="entry name" value="GNAT"/>
    <property type="match status" value="1"/>
</dbReference>
<evidence type="ECO:0000256" key="4">
    <source>
        <dbReference type="ARBA" id="ARBA00023315"/>
    </source>
</evidence>
<evidence type="ECO:0000313" key="8">
    <source>
        <dbReference type="Proteomes" id="UP000217758"/>
    </source>
</evidence>
<comment type="catalytic activity">
    <reaction evidence="5">
        <text>N-terminal L-alanyl-[ribosomal protein bS18] + acetyl-CoA = N-terminal N(alpha)-acetyl-L-alanyl-[ribosomal protein bS18] + CoA + H(+)</text>
        <dbReference type="Rhea" id="RHEA:43756"/>
        <dbReference type="Rhea" id="RHEA-COMP:10676"/>
        <dbReference type="Rhea" id="RHEA-COMP:10677"/>
        <dbReference type="ChEBI" id="CHEBI:15378"/>
        <dbReference type="ChEBI" id="CHEBI:57287"/>
        <dbReference type="ChEBI" id="CHEBI:57288"/>
        <dbReference type="ChEBI" id="CHEBI:64718"/>
        <dbReference type="ChEBI" id="CHEBI:83683"/>
        <dbReference type="EC" id="2.3.1.266"/>
    </reaction>
</comment>
<evidence type="ECO:0000256" key="1">
    <source>
        <dbReference type="ARBA" id="ARBA00005395"/>
    </source>
</evidence>
<name>A0A1L7LLJ1_9STRE</name>
<evidence type="ECO:0000313" key="7">
    <source>
        <dbReference type="EMBL" id="BAQ24980.1"/>
    </source>
</evidence>
<comment type="similarity">
    <text evidence="1 5">Belongs to the acetyltransferase family. RimI subfamily.</text>
</comment>
<comment type="subcellular location">
    <subcellularLocation>
        <location evidence="5">Cytoplasm</location>
    </subcellularLocation>
</comment>
<dbReference type="Proteomes" id="UP000217758">
    <property type="component" value="Chromosome"/>
</dbReference>
<reference evidence="7 8" key="1">
    <citation type="journal article" date="2016" name="Microbiol. Immunol.">
        <title>Complete genome sequence of Streptococcus troglodytae TKU31 isolated from the oral cavity of a chimpanzee (Pan troglodytes).</title>
        <authorList>
            <person name="Okamoto M."/>
            <person name="Naito M."/>
            <person name="Miyanohara M."/>
            <person name="Imai S."/>
            <person name="Nomura Y."/>
            <person name="Saito W."/>
            <person name="Momoi Y."/>
            <person name="Takada K."/>
            <person name="Miyabe-Nishiwaki T."/>
            <person name="Tomonaga M."/>
            <person name="Hanada N."/>
        </authorList>
    </citation>
    <scope>NUCLEOTIDE SEQUENCE [LARGE SCALE GENOMIC DNA]</scope>
    <source>
        <strain evidence="8">TKU 31</strain>
    </source>
</reference>
<dbReference type="InterPro" id="IPR050680">
    <property type="entry name" value="YpeA/RimI_acetyltransf"/>
</dbReference>
<dbReference type="InterPro" id="IPR006464">
    <property type="entry name" value="AcTrfase_RimI/Ard1"/>
</dbReference>
<dbReference type="GO" id="GO:0008999">
    <property type="term" value="F:protein-N-terminal-alanine acetyltransferase activity"/>
    <property type="evidence" value="ECO:0007669"/>
    <property type="project" value="UniProtKB-EC"/>
</dbReference>
<organism evidence="7 8">
    <name type="scientific">Streptococcus troglodytae</name>
    <dbReference type="NCBI Taxonomy" id="1111760"/>
    <lineage>
        <taxon>Bacteria</taxon>
        <taxon>Bacillati</taxon>
        <taxon>Bacillota</taxon>
        <taxon>Bacilli</taxon>
        <taxon>Lactobacillales</taxon>
        <taxon>Streptococcaceae</taxon>
        <taxon>Streptococcus</taxon>
    </lineage>
</organism>
<dbReference type="GO" id="GO:0005737">
    <property type="term" value="C:cytoplasm"/>
    <property type="evidence" value="ECO:0007669"/>
    <property type="project" value="UniProtKB-SubCell"/>
</dbReference>
<dbReference type="Pfam" id="PF00583">
    <property type="entry name" value="Acetyltransf_1"/>
    <property type="match status" value="1"/>
</dbReference>
<dbReference type="CDD" id="cd04301">
    <property type="entry name" value="NAT_SF"/>
    <property type="match status" value="1"/>
</dbReference>
<dbReference type="EC" id="2.3.1.266" evidence="5"/>
<proteinExistence type="inferred from homology"/>
<dbReference type="KEGG" id="strg:SRT_17190"/>
<dbReference type="InterPro" id="IPR000182">
    <property type="entry name" value="GNAT_dom"/>
</dbReference>
<evidence type="ECO:0000256" key="5">
    <source>
        <dbReference type="RuleBase" id="RU363094"/>
    </source>
</evidence>
<keyword evidence="2 5" id="KW-0963">Cytoplasm</keyword>
<keyword evidence="8" id="KW-1185">Reference proteome</keyword>
<sequence>MMKDEKNQEIAAILFAILEDVYQVSPWSQKQILTDMNRLDVDYFFVYDDKEIVGFLSIQHLVGELELTNIAIKKAYQGQGLGSQLLAMLTKDELPIFLEVRASNQAAQALYQKFGFRSLTTRKDYYHNPKEDAILMKREGLVDY</sequence>
<keyword evidence="4" id="KW-0012">Acyltransferase</keyword>
<keyword evidence="3 7" id="KW-0808">Transferase</keyword>
<dbReference type="InterPro" id="IPR016181">
    <property type="entry name" value="Acyl_CoA_acyltransferase"/>
</dbReference>
<evidence type="ECO:0000256" key="3">
    <source>
        <dbReference type="ARBA" id="ARBA00022679"/>
    </source>
</evidence>
<dbReference type="Gene3D" id="3.40.630.30">
    <property type="match status" value="1"/>
</dbReference>
<dbReference type="PANTHER" id="PTHR43420:SF44">
    <property type="entry name" value="ACETYLTRANSFERASE YPEA"/>
    <property type="match status" value="1"/>
</dbReference>
<dbReference type="AlphaFoldDB" id="A0A1L7LLJ1"/>
<accession>A0A1L7LLJ1</accession>
<protein>
    <recommendedName>
        <fullName evidence="5">[Ribosomal protein bS18]-alanine N-acetyltransferase</fullName>
        <ecNumber evidence="5">2.3.1.266</ecNumber>
    </recommendedName>
</protein>
<dbReference type="SUPFAM" id="SSF55729">
    <property type="entry name" value="Acyl-CoA N-acyltransferases (Nat)"/>
    <property type="match status" value="1"/>
</dbReference>
<feature type="domain" description="N-acetyltransferase" evidence="6">
    <location>
        <begin position="1"/>
        <end position="141"/>
    </location>
</feature>
<dbReference type="EMBL" id="AP014612">
    <property type="protein sequence ID" value="BAQ24980.1"/>
    <property type="molecule type" value="Genomic_DNA"/>
</dbReference>